<reference evidence="3" key="1">
    <citation type="journal article" date="2019" name="Int. J. Syst. Evol. Microbiol.">
        <title>The Global Catalogue of Microorganisms (GCM) 10K type strain sequencing project: providing services to taxonomists for standard genome sequencing and annotation.</title>
        <authorList>
            <consortium name="The Broad Institute Genomics Platform"/>
            <consortium name="The Broad Institute Genome Sequencing Center for Infectious Disease"/>
            <person name="Wu L."/>
            <person name="Ma J."/>
        </authorList>
    </citation>
    <scope>NUCLEOTIDE SEQUENCE [LARGE SCALE GENOMIC DNA]</scope>
    <source>
        <strain evidence="3">IBRC-M 10987</strain>
    </source>
</reference>
<dbReference type="RefSeq" id="WP_377717113.1">
    <property type="nucleotide sequence ID" value="NZ_JBHSAM010000006.1"/>
</dbReference>
<evidence type="ECO:0000313" key="3">
    <source>
        <dbReference type="Proteomes" id="UP001595715"/>
    </source>
</evidence>
<feature type="transmembrane region" description="Helical" evidence="1">
    <location>
        <begin position="129"/>
        <end position="147"/>
    </location>
</feature>
<dbReference type="NCBIfam" id="NF041644">
    <property type="entry name" value="CBO0543_fam"/>
    <property type="match status" value="1"/>
</dbReference>
<protein>
    <submittedName>
        <fullName evidence="2">CBO0543 family protein</fullName>
    </submittedName>
</protein>
<feature type="transmembrane region" description="Helical" evidence="1">
    <location>
        <begin position="36"/>
        <end position="55"/>
    </location>
</feature>
<comment type="caution">
    <text evidence="2">The sequence shown here is derived from an EMBL/GenBank/DDBJ whole genome shotgun (WGS) entry which is preliminary data.</text>
</comment>
<sequence>MNFEEGLKKVDEANQQIVEANGMVMDVISTTFIYSWKWWFCAALIVVPWVTWFFIRERKSTGRLLCAGLFIMIFSAVLDTIGIENGLWAYPVKVIPSPTLSFSFRLSVLPVLGMVFIQYKPRIHPFLKAVVYAGFAAFVGLPLLATIDLYKKINWQYSYSFGILLGMYLTAHSLYNLNSYDKVQPKAKKKTSSVNFDYFRRKQRAR</sequence>
<gene>
    <name evidence="2" type="ORF">ACFOZ8_02360</name>
</gene>
<dbReference type="EMBL" id="JBHSAM010000006">
    <property type="protein sequence ID" value="MFC4098492.1"/>
    <property type="molecule type" value="Genomic_DNA"/>
</dbReference>
<feature type="transmembrane region" description="Helical" evidence="1">
    <location>
        <begin position="64"/>
        <end position="83"/>
    </location>
</feature>
<keyword evidence="1" id="KW-1133">Transmembrane helix</keyword>
<accession>A0ABV8JU96</accession>
<feature type="transmembrane region" description="Helical" evidence="1">
    <location>
        <begin position="95"/>
        <end position="117"/>
    </location>
</feature>
<name>A0ABV8JU96_9BACL</name>
<dbReference type="InterPro" id="IPR048147">
    <property type="entry name" value="CBO0543-like"/>
</dbReference>
<organism evidence="2 3">
    <name type="scientific">Paenibacillus xanthanilyticus</name>
    <dbReference type="NCBI Taxonomy" id="1783531"/>
    <lineage>
        <taxon>Bacteria</taxon>
        <taxon>Bacillati</taxon>
        <taxon>Bacillota</taxon>
        <taxon>Bacilli</taxon>
        <taxon>Bacillales</taxon>
        <taxon>Paenibacillaceae</taxon>
        <taxon>Paenibacillus</taxon>
    </lineage>
</organism>
<proteinExistence type="predicted"/>
<keyword evidence="3" id="KW-1185">Reference proteome</keyword>
<evidence type="ECO:0000256" key="1">
    <source>
        <dbReference type="SAM" id="Phobius"/>
    </source>
</evidence>
<dbReference type="Proteomes" id="UP001595715">
    <property type="component" value="Unassembled WGS sequence"/>
</dbReference>
<feature type="transmembrane region" description="Helical" evidence="1">
    <location>
        <begin position="159"/>
        <end position="178"/>
    </location>
</feature>
<evidence type="ECO:0000313" key="2">
    <source>
        <dbReference type="EMBL" id="MFC4098492.1"/>
    </source>
</evidence>
<keyword evidence="1" id="KW-0812">Transmembrane</keyword>
<keyword evidence="1" id="KW-0472">Membrane</keyword>